<dbReference type="Pfam" id="PF13676">
    <property type="entry name" value="TIR_2"/>
    <property type="match status" value="1"/>
</dbReference>
<organism evidence="4 5">
    <name type="scientific">Segatella copri</name>
    <dbReference type="NCBI Taxonomy" id="165179"/>
    <lineage>
        <taxon>Bacteria</taxon>
        <taxon>Pseudomonadati</taxon>
        <taxon>Bacteroidota</taxon>
        <taxon>Bacteroidia</taxon>
        <taxon>Bacteroidales</taxon>
        <taxon>Prevotellaceae</taxon>
        <taxon>Segatella</taxon>
    </lineage>
</organism>
<dbReference type="SUPFAM" id="SSF52058">
    <property type="entry name" value="L domain-like"/>
    <property type="match status" value="1"/>
</dbReference>
<sequence length="316" mass="36381">MEYPIKIKGKTIKQVTKLNLSHKNLKTIPDNVYQYTNLEKLDLSYNRIEVIPQEILKLKKLRTLDLAFNNLKVLQGALFKLPKLKILNLHGNQIKHLPKQILDSKITTLILSKNKIEHLDESLISGITKLDIVDNPLTSKKEQGNVKIEQNKELVNAPIKKKTIMNKKNKIFISYSHADSAYFDRLITHLKVLKNYNGEFEEWSDRKILAGQKWKEEITKALKKANIAILLVSTDFLASDFIQRNELPPILKKAAEEDTTILCLLVEPSLFEKTELGDFQAINDPKTTLSELDKSAQERMYLKLVEEFERITSSCN</sequence>
<dbReference type="AlphaFoldDB" id="A0AA92TEK1"/>
<evidence type="ECO:0000259" key="3">
    <source>
        <dbReference type="PROSITE" id="PS50104"/>
    </source>
</evidence>
<dbReference type="Proteomes" id="UP000261245">
    <property type="component" value="Unassembled WGS sequence"/>
</dbReference>
<dbReference type="RefSeq" id="WP_118067383.1">
    <property type="nucleotide sequence ID" value="NZ_QRSU01000050.1"/>
</dbReference>
<gene>
    <name evidence="4" type="ORF">DXB80_12815</name>
</gene>
<protein>
    <submittedName>
        <fullName evidence="4">TIR domain-containing protein</fullName>
    </submittedName>
</protein>
<dbReference type="SUPFAM" id="SSF52200">
    <property type="entry name" value="Toll/Interleukin receptor TIR domain"/>
    <property type="match status" value="1"/>
</dbReference>
<accession>A0AA92TEK1</accession>
<dbReference type="GO" id="GO:0007165">
    <property type="term" value="P:signal transduction"/>
    <property type="evidence" value="ECO:0007669"/>
    <property type="project" value="InterPro"/>
</dbReference>
<comment type="caution">
    <text evidence="4">The sequence shown here is derived from an EMBL/GenBank/DDBJ whole genome shotgun (WGS) entry which is preliminary data.</text>
</comment>
<reference evidence="4 5" key="1">
    <citation type="submission" date="2018-08" db="EMBL/GenBank/DDBJ databases">
        <title>A genome reference for cultivated species of the human gut microbiota.</title>
        <authorList>
            <person name="Zou Y."/>
            <person name="Xue W."/>
            <person name="Luo G."/>
        </authorList>
    </citation>
    <scope>NUCLEOTIDE SEQUENCE [LARGE SCALE GENOMIC DNA]</scope>
    <source>
        <strain evidence="4 5">OM06-11</strain>
    </source>
</reference>
<dbReference type="PANTHER" id="PTHR48051:SF1">
    <property type="entry name" value="RAS SUPPRESSOR PROTEIN 1"/>
    <property type="match status" value="1"/>
</dbReference>
<evidence type="ECO:0000313" key="5">
    <source>
        <dbReference type="Proteomes" id="UP000261245"/>
    </source>
</evidence>
<name>A0AA92TEK1_9BACT</name>
<dbReference type="SMART" id="SM00369">
    <property type="entry name" value="LRR_TYP"/>
    <property type="match status" value="5"/>
</dbReference>
<keyword evidence="2" id="KW-0677">Repeat</keyword>
<dbReference type="Gene3D" id="3.40.50.10140">
    <property type="entry name" value="Toll/interleukin-1 receptor homology (TIR) domain"/>
    <property type="match status" value="1"/>
</dbReference>
<dbReference type="Pfam" id="PF13855">
    <property type="entry name" value="LRR_8"/>
    <property type="match status" value="1"/>
</dbReference>
<dbReference type="InterPro" id="IPR035897">
    <property type="entry name" value="Toll_tir_struct_dom_sf"/>
</dbReference>
<evidence type="ECO:0000256" key="2">
    <source>
        <dbReference type="ARBA" id="ARBA00022737"/>
    </source>
</evidence>
<evidence type="ECO:0000256" key="1">
    <source>
        <dbReference type="ARBA" id="ARBA00022614"/>
    </source>
</evidence>
<dbReference type="InterPro" id="IPR000157">
    <property type="entry name" value="TIR_dom"/>
</dbReference>
<dbReference type="PANTHER" id="PTHR48051">
    <property type="match status" value="1"/>
</dbReference>
<proteinExistence type="predicted"/>
<feature type="domain" description="TIR" evidence="3">
    <location>
        <begin position="167"/>
        <end position="308"/>
    </location>
</feature>
<dbReference type="InterPro" id="IPR001611">
    <property type="entry name" value="Leu-rich_rpt"/>
</dbReference>
<dbReference type="InterPro" id="IPR003591">
    <property type="entry name" value="Leu-rich_rpt_typical-subtyp"/>
</dbReference>
<dbReference type="GO" id="GO:0005737">
    <property type="term" value="C:cytoplasm"/>
    <property type="evidence" value="ECO:0007669"/>
    <property type="project" value="TreeGrafter"/>
</dbReference>
<dbReference type="InterPro" id="IPR050216">
    <property type="entry name" value="LRR_domain-containing"/>
</dbReference>
<dbReference type="EMBL" id="QSUC01000047">
    <property type="protein sequence ID" value="RGN05050.1"/>
    <property type="molecule type" value="Genomic_DNA"/>
</dbReference>
<dbReference type="PROSITE" id="PS50104">
    <property type="entry name" value="TIR"/>
    <property type="match status" value="1"/>
</dbReference>
<keyword evidence="1" id="KW-0433">Leucine-rich repeat</keyword>
<dbReference type="InterPro" id="IPR032675">
    <property type="entry name" value="LRR_dom_sf"/>
</dbReference>
<dbReference type="PROSITE" id="PS51450">
    <property type="entry name" value="LRR"/>
    <property type="match status" value="2"/>
</dbReference>
<evidence type="ECO:0000313" key="4">
    <source>
        <dbReference type="EMBL" id="RGN05050.1"/>
    </source>
</evidence>
<dbReference type="Gene3D" id="3.80.10.10">
    <property type="entry name" value="Ribonuclease Inhibitor"/>
    <property type="match status" value="1"/>
</dbReference>